<organism evidence="1">
    <name type="scientific">marine metagenome</name>
    <dbReference type="NCBI Taxonomy" id="408172"/>
    <lineage>
        <taxon>unclassified sequences</taxon>
        <taxon>metagenomes</taxon>
        <taxon>ecological metagenomes</taxon>
    </lineage>
</organism>
<sequence length="70" mass="7489">MGKYLSIILALTLFACQKPSNKKQDIVENTATETVKTAIVGKEISTASGLKYIDEMIGTGSVPKTGEKVK</sequence>
<proteinExistence type="predicted"/>
<protein>
    <submittedName>
        <fullName evidence="1">Uncharacterized protein</fullName>
    </submittedName>
</protein>
<dbReference type="AlphaFoldDB" id="A0A382YH82"/>
<gene>
    <name evidence="1" type="ORF">METZ01_LOCUS435531</name>
</gene>
<reference evidence="1" key="1">
    <citation type="submission" date="2018-05" db="EMBL/GenBank/DDBJ databases">
        <authorList>
            <person name="Lanie J.A."/>
            <person name="Ng W.-L."/>
            <person name="Kazmierczak K.M."/>
            <person name="Andrzejewski T.M."/>
            <person name="Davidsen T.M."/>
            <person name="Wayne K.J."/>
            <person name="Tettelin H."/>
            <person name="Glass J.I."/>
            <person name="Rusch D."/>
            <person name="Podicherti R."/>
            <person name="Tsui H.-C.T."/>
            <person name="Winkler M.E."/>
        </authorList>
    </citation>
    <scope>NUCLEOTIDE SEQUENCE</scope>
</reference>
<dbReference type="EMBL" id="UINC01175843">
    <property type="protein sequence ID" value="SVD82677.1"/>
    <property type="molecule type" value="Genomic_DNA"/>
</dbReference>
<dbReference type="PROSITE" id="PS51257">
    <property type="entry name" value="PROKAR_LIPOPROTEIN"/>
    <property type="match status" value="1"/>
</dbReference>
<feature type="non-terminal residue" evidence="1">
    <location>
        <position position="70"/>
    </location>
</feature>
<evidence type="ECO:0000313" key="1">
    <source>
        <dbReference type="EMBL" id="SVD82677.1"/>
    </source>
</evidence>
<name>A0A382YH82_9ZZZZ</name>
<accession>A0A382YH82</accession>